<proteinExistence type="predicted"/>
<feature type="compositionally biased region" description="Acidic residues" evidence="1">
    <location>
        <begin position="64"/>
        <end position="75"/>
    </location>
</feature>
<dbReference type="STRING" id="676599.ARC20_05430"/>
<feature type="compositionally biased region" description="Basic and acidic residues" evidence="1">
    <location>
        <begin position="30"/>
        <end position="39"/>
    </location>
</feature>
<feature type="compositionally biased region" description="Low complexity" evidence="1">
    <location>
        <begin position="49"/>
        <end position="63"/>
    </location>
</feature>
<dbReference type="RefSeq" id="WP_057644893.1">
    <property type="nucleotide sequence ID" value="NZ_LLXU01000055.1"/>
</dbReference>
<feature type="compositionally biased region" description="Basic and acidic residues" evidence="1">
    <location>
        <begin position="211"/>
        <end position="225"/>
    </location>
</feature>
<dbReference type="OrthoDB" id="8672153at2"/>
<feature type="compositionally biased region" description="Basic and acidic residues" evidence="1">
    <location>
        <begin position="164"/>
        <end position="179"/>
    </location>
</feature>
<sequence length="330" mass="36031">MLLALLLCGTLAAQDAPRQLNTVDAAKLRKSVDRSKADSSEAAARQTEAWRQQQALRQQQAALDDQEAAWEEEPEPVQQPTPGFAEILAHGMGVFQDEMAKKNAEQAAANARLAQIRAQAEVADRERERQRRQQELEARQRQQQIAQQQVAAQARVADTAAQQARERELRENAAAERQRLLTQQQQATAERQARERADAQARQQAEQQRLASEKASAERERKAQAERVQGLRQAEQGLRAGFSGRAATCIGGGKDVLYLQTSRPTKTGCRVSFEARCPGTPSGAGVRFSQANYVGGSCQGLGDNIRIGAMACAAEQVQVTMTQADCGSNG</sequence>
<reference evidence="2 3" key="1">
    <citation type="submission" date="2015-10" db="EMBL/GenBank/DDBJ databases">
        <title>Genome sequencing and analysis of members of genus Stenotrophomonas.</title>
        <authorList>
            <person name="Patil P.P."/>
            <person name="Midha S."/>
            <person name="Patil P.B."/>
        </authorList>
    </citation>
    <scope>NUCLEOTIDE SEQUENCE [LARGE SCALE GENOMIC DNA]</scope>
    <source>
        <strain evidence="2 3">JCM 16536</strain>
    </source>
</reference>
<evidence type="ECO:0000313" key="3">
    <source>
        <dbReference type="Proteomes" id="UP000051802"/>
    </source>
</evidence>
<feature type="compositionally biased region" description="Basic and acidic residues" evidence="1">
    <location>
        <begin position="122"/>
        <end position="140"/>
    </location>
</feature>
<gene>
    <name evidence="2" type="ORF">ARC20_05430</name>
</gene>
<dbReference type="Proteomes" id="UP000051802">
    <property type="component" value="Unassembled WGS sequence"/>
</dbReference>
<evidence type="ECO:0000313" key="2">
    <source>
        <dbReference type="EMBL" id="KRG46439.1"/>
    </source>
</evidence>
<dbReference type="AlphaFoldDB" id="A0A0R0AY46"/>
<feature type="region of interest" description="Disordered" evidence="1">
    <location>
        <begin position="30"/>
        <end position="80"/>
    </location>
</feature>
<organism evidence="2 3">
    <name type="scientific">Stenotrophomonas panacihumi</name>
    <dbReference type="NCBI Taxonomy" id="676599"/>
    <lineage>
        <taxon>Bacteria</taxon>
        <taxon>Pseudomonadati</taxon>
        <taxon>Pseudomonadota</taxon>
        <taxon>Gammaproteobacteria</taxon>
        <taxon>Lysobacterales</taxon>
        <taxon>Lysobacteraceae</taxon>
        <taxon>Stenotrophomonas</taxon>
    </lineage>
</organism>
<evidence type="ECO:0000256" key="1">
    <source>
        <dbReference type="SAM" id="MobiDB-lite"/>
    </source>
</evidence>
<comment type="caution">
    <text evidence="2">The sequence shown here is derived from an EMBL/GenBank/DDBJ whole genome shotgun (WGS) entry which is preliminary data.</text>
</comment>
<feature type="region of interest" description="Disordered" evidence="1">
    <location>
        <begin position="157"/>
        <end position="230"/>
    </location>
</feature>
<keyword evidence="3" id="KW-1185">Reference proteome</keyword>
<name>A0A0R0AY46_9GAMM</name>
<dbReference type="EMBL" id="LLXU01000055">
    <property type="protein sequence ID" value="KRG46439.1"/>
    <property type="molecule type" value="Genomic_DNA"/>
</dbReference>
<protein>
    <submittedName>
        <fullName evidence="2">Uncharacterized protein</fullName>
    </submittedName>
</protein>
<feature type="compositionally biased region" description="Low complexity" evidence="1">
    <location>
        <begin position="180"/>
        <end position="190"/>
    </location>
</feature>
<accession>A0A0R0AY46</accession>
<feature type="region of interest" description="Disordered" evidence="1">
    <location>
        <begin position="120"/>
        <end position="140"/>
    </location>
</feature>
<feature type="compositionally biased region" description="Low complexity" evidence="1">
    <location>
        <begin position="200"/>
        <end position="210"/>
    </location>
</feature>